<dbReference type="AlphaFoldDB" id="A0AAV4WEZ1"/>
<reference evidence="1 2" key="1">
    <citation type="submission" date="2021-06" db="EMBL/GenBank/DDBJ databases">
        <title>Caerostris darwini draft genome.</title>
        <authorList>
            <person name="Kono N."/>
            <person name="Arakawa K."/>
        </authorList>
    </citation>
    <scope>NUCLEOTIDE SEQUENCE [LARGE SCALE GENOMIC DNA]</scope>
</reference>
<evidence type="ECO:0000313" key="2">
    <source>
        <dbReference type="Proteomes" id="UP001054837"/>
    </source>
</evidence>
<evidence type="ECO:0000313" key="1">
    <source>
        <dbReference type="EMBL" id="GIY80389.1"/>
    </source>
</evidence>
<sequence length="177" mass="20972">MVSWVQIRSPKMRQLIPVAMRRRDYFITGRNSYRITFEAGRTFHLIRHPPQQRTPFDMTNRAETVQKLCDLEIILFIPRNTQIKKHTTTEFSDPCHLPVRRERNPPPQEPSFIFNDAIEKCNLGSLTSFFFFSSLRSKVLVLKISPARHKIALRGCSTVFRFDTAIFHRFIYEKKRT</sequence>
<dbReference type="Proteomes" id="UP001054837">
    <property type="component" value="Unassembled WGS sequence"/>
</dbReference>
<name>A0AAV4WEZ1_9ARAC</name>
<protein>
    <submittedName>
        <fullName evidence="1">Uncharacterized protein</fullName>
    </submittedName>
</protein>
<keyword evidence="2" id="KW-1185">Reference proteome</keyword>
<accession>A0AAV4WEZ1</accession>
<gene>
    <name evidence="1" type="ORF">CDAR_412021</name>
</gene>
<comment type="caution">
    <text evidence="1">The sequence shown here is derived from an EMBL/GenBank/DDBJ whole genome shotgun (WGS) entry which is preliminary data.</text>
</comment>
<proteinExistence type="predicted"/>
<dbReference type="EMBL" id="BPLQ01014506">
    <property type="protein sequence ID" value="GIY80389.1"/>
    <property type="molecule type" value="Genomic_DNA"/>
</dbReference>
<organism evidence="1 2">
    <name type="scientific">Caerostris darwini</name>
    <dbReference type="NCBI Taxonomy" id="1538125"/>
    <lineage>
        <taxon>Eukaryota</taxon>
        <taxon>Metazoa</taxon>
        <taxon>Ecdysozoa</taxon>
        <taxon>Arthropoda</taxon>
        <taxon>Chelicerata</taxon>
        <taxon>Arachnida</taxon>
        <taxon>Araneae</taxon>
        <taxon>Araneomorphae</taxon>
        <taxon>Entelegynae</taxon>
        <taxon>Araneoidea</taxon>
        <taxon>Araneidae</taxon>
        <taxon>Caerostris</taxon>
    </lineage>
</organism>